<evidence type="ECO:0000313" key="2">
    <source>
        <dbReference type="EMBL" id="MBE0348534.1"/>
    </source>
</evidence>
<name>A0A8I0MYU8_9GAMM</name>
<feature type="chain" id="PRO_5034678998" description="Lipoprotein" evidence="1">
    <location>
        <begin position="19"/>
        <end position="251"/>
    </location>
</feature>
<accession>A0A8I0MYU8</accession>
<dbReference type="RefSeq" id="WP_147390905.1">
    <property type="nucleotide sequence ID" value="NZ_AQHF01000034.1"/>
</dbReference>
<dbReference type="AlphaFoldDB" id="A0A8I0MYU8"/>
<feature type="signal peptide" evidence="1">
    <location>
        <begin position="1"/>
        <end position="18"/>
    </location>
</feature>
<evidence type="ECO:0008006" key="4">
    <source>
        <dbReference type="Google" id="ProtNLM"/>
    </source>
</evidence>
<proteinExistence type="predicted"/>
<evidence type="ECO:0000313" key="3">
    <source>
        <dbReference type="Proteomes" id="UP000660708"/>
    </source>
</evidence>
<gene>
    <name evidence="2" type="ORF">PPEP_b0302</name>
</gene>
<dbReference type="Proteomes" id="UP000660708">
    <property type="component" value="Unassembled WGS sequence"/>
</dbReference>
<evidence type="ECO:0000256" key="1">
    <source>
        <dbReference type="SAM" id="SignalP"/>
    </source>
</evidence>
<reference evidence="2 3" key="1">
    <citation type="submission" date="2015-06" db="EMBL/GenBank/DDBJ databases">
        <title>Genome sequence of Pseudoalteromonas peptidolytica.</title>
        <authorList>
            <person name="Xie B.-B."/>
            <person name="Rong J.-C."/>
            <person name="Qin Q.-L."/>
            <person name="Zhang Y.-Z."/>
        </authorList>
    </citation>
    <scope>NUCLEOTIDE SEQUENCE [LARGE SCALE GENOMIC DNA]</scope>
    <source>
        <strain evidence="2 3">F12-50-A1</strain>
    </source>
</reference>
<protein>
    <recommendedName>
        <fullName evidence="4">Lipoprotein</fullName>
    </recommendedName>
</protein>
<comment type="caution">
    <text evidence="2">The sequence shown here is derived from an EMBL/GenBank/DDBJ whole genome shotgun (WGS) entry which is preliminary data.</text>
</comment>
<keyword evidence="3" id="KW-1185">Reference proteome</keyword>
<organism evidence="2 3">
    <name type="scientific">Pseudoalteromonas peptidolytica F12-50-A1</name>
    <dbReference type="NCBI Taxonomy" id="1315280"/>
    <lineage>
        <taxon>Bacteria</taxon>
        <taxon>Pseudomonadati</taxon>
        <taxon>Pseudomonadota</taxon>
        <taxon>Gammaproteobacteria</taxon>
        <taxon>Alteromonadales</taxon>
        <taxon>Pseudoalteromonadaceae</taxon>
        <taxon>Pseudoalteromonas</taxon>
    </lineage>
</organism>
<dbReference type="EMBL" id="AQHF01000034">
    <property type="protein sequence ID" value="MBE0348534.1"/>
    <property type="molecule type" value="Genomic_DNA"/>
</dbReference>
<keyword evidence="1" id="KW-0732">Signal</keyword>
<dbReference type="PROSITE" id="PS51257">
    <property type="entry name" value="PROKAR_LIPOPROTEIN"/>
    <property type="match status" value="1"/>
</dbReference>
<sequence length="251" mass="27645">MKYIYGLTSLLFILGASGCSSESTTSDIVATEKIWAEIRLTADGNRARVVTEFNKNSSIGANIILSPSDKVQATVGNEVKVLEMDEDILDIDYQGYFSQPAKNTEFKLELIRSKENKTLTSTVVLPEEVLLYSPVASTYRKDSRIVVEWKPVNEPNTSLTLSFNASCTTNTGDPSSINHYVELDDNDGSYTILLGSIEGLHKDNLNKKKPCKSHVTLSRLKEGTVDSQFKSGSSIHAIQEKGSEELTILLN</sequence>